<feature type="non-terminal residue" evidence="12">
    <location>
        <position position="332"/>
    </location>
</feature>
<dbReference type="Pfam" id="PF16568">
    <property type="entry name" value="Sam68-YY"/>
    <property type="match status" value="1"/>
</dbReference>
<dbReference type="CDD" id="cd22469">
    <property type="entry name" value="KH-I_KHDRBS2"/>
    <property type="match status" value="1"/>
</dbReference>
<dbReference type="InterPro" id="IPR036612">
    <property type="entry name" value="KH_dom_type_1_sf"/>
</dbReference>
<sequence length="332" mass="37078">MTNPDIDGRSESTDSESEVGGFYMRDSRRWERNPVMDQDKYLPELIAEKDSLDPSFVHAMRLLAEEIEKFEGDELRKDGEVKKYLDIISNKNIKLSERVLIPVQQYPKFNFVGKLLGPRGNSMKRLQEETGAKMSILGKGSMRDKGKEEELRKSGEAKYAHLSNDLHVLIEVFAPPGEAYSRMSHALEEIKKFLVPDYNDEIRQEQLRELSYLNGSDDPSRGRTARGRGLRLTSTASTRGRGGAAPPPPPGRGAAAPRGTVGTRTSVSTPTLARGVSTTRARGTTGTAGYRTPLLQATHKSYDDYGYDDGYDGEYDDQSYEGYDDNYSNQSK</sequence>
<dbReference type="InterPro" id="IPR032335">
    <property type="entry name" value="Sam68-YY"/>
</dbReference>
<keyword evidence="3" id="KW-0507">mRNA processing</keyword>
<evidence type="ECO:0000256" key="4">
    <source>
        <dbReference type="ARBA" id="ARBA00022884"/>
    </source>
</evidence>
<evidence type="ECO:0000256" key="3">
    <source>
        <dbReference type="ARBA" id="ARBA00022664"/>
    </source>
</evidence>
<comment type="caution">
    <text evidence="12">The sequence shown here is derived from an EMBL/GenBank/DDBJ whole genome shotgun (WGS) entry which is preliminary data.</text>
</comment>
<evidence type="ECO:0000256" key="8">
    <source>
        <dbReference type="ARBA" id="ARBA00040879"/>
    </source>
</evidence>
<evidence type="ECO:0000256" key="6">
    <source>
        <dbReference type="ARBA" id="ARBA00023163"/>
    </source>
</evidence>
<comment type="similarity">
    <text evidence="2">Belongs to the KHDRBS family.</text>
</comment>
<keyword evidence="6" id="KW-0804">Transcription</keyword>
<feature type="region of interest" description="Disordered" evidence="10">
    <location>
        <begin position="211"/>
        <end position="332"/>
    </location>
</feature>
<evidence type="ECO:0000256" key="1">
    <source>
        <dbReference type="ARBA" id="ARBA00004123"/>
    </source>
</evidence>
<dbReference type="PANTHER" id="PTHR11208">
    <property type="entry name" value="RNA-BINDING PROTEIN RELATED"/>
    <property type="match status" value="1"/>
</dbReference>
<evidence type="ECO:0000259" key="11">
    <source>
        <dbReference type="SMART" id="SM00322"/>
    </source>
</evidence>
<dbReference type="InterPro" id="IPR032571">
    <property type="entry name" value="Qua1_dom"/>
</dbReference>
<dbReference type="Gene3D" id="3.30.1370.10">
    <property type="entry name" value="K Homology domain, type 1"/>
    <property type="match status" value="1"/>
</dbReference>
<dbReference type="InterPro" id="IPR004087">
    <property type="entry name" value="KH_dom"/>
</dbReference>
<feature type="compositionally biased region" description="Acidic residues" evidence="10">
    <location>
        <begin position="305"/>
        <end position="324"/>
    </location>
</feature>
<feature type="compositionally biased region" description="Low complexity" evidence="10">
    <location>
        <begin position="252"/>
        <end position="265"/>
    </location>
</feature>
<dbReference type="Pfam" id="PF16274">
    <property type="entry name" value="Qua1"/>
    <property type="match status" value="1"/>
</dbReference>
<evidence type="ECO:0000256" key="5">
    <source>
        <dbReference type="ARBA" id="ARBA00023015"/>
    </source>
</evidence>
<dbReference type="InterPro" id="IPR045071">
    <property type="entry name" value="BBP-like"/>
</dbReference>
<comment type="subcellular location">
    <subcellularLocation>
        <location evidence="1">Nucleus</location>
    </subcellularLocation>
</comment>
<dbReference type="PROSITE" id="PS50084">
    <property type="entry name" value="KH_TYPE_1"/>
    <property type="match status" value="1"/>
</dbReference>
<reference evidence="12 13" key="1">
    <citation type="submission" date="2023-09" db="EMBL/GenBank/DDBJ databases">
        <authorList>
            <person name="Wang M."/>
        </authorList>
    </citation>
    <scope>NUCLEOTIDE SEQUENCE [LARGE SCALE GENOMIC DNA]</scope>
    <source>
        <strain evidence="12">GT-2023</strain>
        <tissue evidence="12">Liver</tissue>
    </source>
</reference>
<dbReference type="InterPro" id="IPR055256">
    <property type="entry name" value="KH_1_KHDC4/BBP-like"/>
</dbReference>
<keyword evidence="5" id="KW-0805">Transcription regulation</keyword>
<organism evidence="12 13">
    <name type="scientific">Cirrhinus molitorella</name>
    <name type="common">mud carp</name>
    <dbReference type="NCBI Taxonomy" id="172907"/>
    <lineage>
        <taxon>Eukaryota</taxon>
        <taxon>Metazoa</taxon>
        <taxon>Chordata</taxon>
        <taxon>Craniata</taxon>
        <taxon>Vertebrata</taxon>
        <taxon>Euteleostomi</taxon>
        <taxon>Actinopterygii</taxon>
        <taxon>Neopterygii</taxon>
        <taxon>Teleostei</taxon>
        <taxon>Ostariophysi</taxon>
        <taxon>Cypriniformes</taxon>
        <taxon>Cyprinidae</taxon>
        <taxon>Labeoninae</taxon>
        <taxon>Labeonini</taxon>
        <taxon>Cirrhinus</taxon>
    </lineage>
</organism>
<evidence type="ECO:0000256" key="9">
    <source>
        <dbReference type="PROSITE-ProRule" id="PRU00117"/>
    </source>
</evidence>
<feature type="compositionally biased region" description="Basic and acidic residues" evidence="10">
    <location>
        <begin position="1"/>
        <end position="12"/>
    </location>
</feature>
<dbReference type="SMART" id="SM00322">
    <property type="entry name" value="KH"/>
    <property type="match status" value="1"/>
</dbReference>
<evidence type="ECO:0000256" key="10">
    <source>
        <dbReference type="SAM" id="MobiDB-lite"/>
    </source>
</evidence>
<proteinExistence type="inferred from homology"/>
<protein>
    <recommendedName>
        <fullName evidence="8">KH domain-containing, RNA-binding, signal transduction-associated protein 2</fullName>
    </recommendedName>
</protein>
<gene>
    <name evidence="12" type="ORF">QQF64_005784</name>
</gene>
<evidence type="ECO:0000313" key="13">
    <source>
        <dbReference type="Proteomes" id="UP001558613"/>
    </source>
</evidence>
<name>A0ABR3MD97_9TELE</name>
<evidence type="ECO:0000256" key="7">
    <source>
        <dbReference type="ARBA" id="ARBA00023242"/>
    </source>
</evidence>
<feature type="domain" description="K Homology" evidence="11">
    <location>
        <begin position="93"/>
        <end position="191"/>
    </location>
</feature>
<keyword evidence="7" id="KW-0539">Nucleus</keyword>
<feature type="region of interest" description="Disordered" evidence="10">
    <location>
        <begin position="1"/>
        <end position="20"/>
    </location>
</feature>
<evidence type="ECO:0000256" key="2">
    <source>
        <dbReference type="ARBA" id="ARBA00010174"/>
    </source>
</evidence>
<dbReference type="PANTHER" id="PTHR11208:SF34">
    <property type="entry name" value="KH DOMAIN-CONTAINING, RNA-BINDING, SIGNAL TRANSDUCTION-ASSOCIATED PROTEIN 2"/>
    <property type="match status" value="1"/>
</dbReference>
<feature type="compositionally biased region" description="Low complexity" evidence="10">
    <location>
        <begin position="230"/>
        <end position="239"/>
    </location>
</feature>
<dbReference type="Pfam" id="PF22675">
    <property type="entry name" value="KH-I_KHDC4-BBP"/>
    <property type="match status" value="1"/>
</dbReference>
<dbReference type="SUPFAM" id="SSF54791">
    <property type="entry name" value="Eukaryotic type KH-domain (KH-domain type I)"/>
    <property type="match status" value="1"/>
</dbReference>
<evidence type="ECO:0000313" key="12">
    <source>
        <dbReference type="EMBL" id="KAL1263045.1"/>
    </source>
</evidence>
<keyword evidence="4 9" id="KW-0694">RNA-binding</keyword>
<accession>A0ABR3MD97</accession>
<keyword evidence="13" id="KW-1185">Reference proteome</keyword>
<dbReference type="EMBL" id="JAYMGO010000013">
    <property type="protein sequence ID" value="KAL1263045.1"/>
    <property type="molecule type" value="Genomic_DNA"/>
</dbReference>
<dbReference type="Proteomes" id="UP001558613">
    <property type="component" value="Unassembled WGS sequence"/>
</dbReference>
<feature type="compositionally biased region" description="Low complexity" evidence="10">
    <location>
        <begin position="273"/>
        <end position="292"/>
    </location>
</feature>